<gene>
    <name evidence="2" type="ORF">ZHAS_00009608</name>
</gene>
<accession>A0A084VVN4</accession>
<protein>
    <submittedName>
        <fullName evidence="2">AGAP000663-PA-like protein</fullName>
    </submittedName>
</protein>
<keyword evidence="4" id="KW-1185">Reference proteome</keyword>
<evidence type="ECO:0000313" key="3">
    <source>
        <dbReference type="EnsemblMetazoa" id="ASIC009608-PA"/>
    </source>
</evidence>
<evidence type="ECO:0000313" key="4">
    <source>
        <dbReference type="Proteomes" id="UP000030765"/>
    </source>
</evidence>
<dbReference type="VEuPathDB" id="VectorBase:ASIC009608"/>
<reference evidence="3" key="2">
    <citation type="submission" date="2020-05" db="UniProtKB">
        <authorList>
            <consortium name="EnsemblMetazoa"/>
        </authorList>
    </citation>
    <scope>IDENTIFICATION</scope>
</reference>
<dbReference type="EnsemblMetazoa" id="ASIC009608-RA">
    <property type="protein sequence ID" value="ASIC009608-PA"/>
    <property type="gene ID" value="ASIC009608"/>
</dbReference>
<reference evidence="2 4" key="1">
    <citation type="journal article" date="2014" name="BMC Genomics">
        <title>Genome sequence of Anopheles sinensis provides insight into genetics basis of mosquito competence for malaria parasites.</title>
        <authorList>
            <person name="Zhou D."/>
            <person name="Zhang D."/>
            <person name="Ding G."/>
            <person name="Shi L."/>
            <person name="Hou Q."/>
            <person name="Ye Y."/>
            <person name="Xu Y."/>
            <person name="Zhou H."/>
            <person name="Xiong C."/>
            <person name="Li S."/>
            <person name="Yu J."/>
            <person name="Hong S."/>
            <person name="Yu X."/>
            <person name="Zou P."/>
            <person name="Chen C."/>
            <person name="Chang X."/>
            <person name="Wang W."/>
            <person name="Lv Y."/>
            <person name="Sun Y."/>
            <person name="Ma L."/>
            <person name="Shen B."/>
            <person name="Zhu C."/>
        </authorList>
    </citation>
    <scope>NUCLEOTIDE SEQUENCE [LARGE SCALE GENOMIC DNA]</scope>
</reference>
<dbReference type="AlphaFoldDB" id="A0A084VVN4"/>
<dbReference type="EMBL" id="KE525157">
    <property type="protein sequence ID" value="KFB42028.1"/>
    <property type="molecule type" value="Genomic_DNA"/>
</dbReference>
<evidence type="ECO:0000313" key="2">
    <source>
        <dbReference type="EMBL" id="KFB42028.1"/>
    </source>
</evidence>
<dbReference type="VEuPathDB" id="VectorBase:ASIS015444"/>
<feature type="region of interest" description="Disordered" evidence="1">
    <location>
        <begin position="1"/>
        <end position="22"/>
    </location>
</feature>
<evidence type="ECO:0000256" key="1">
    <source>
        <dbReference type="SAM" id="MobiDB-lite"/>
    </source>
</evidence>
<name>A0A084VVN4_ANOSI</name>
<dbReference type="Proteomes" id="UP000030765">
    <property type="component" value="Unassembled WGS sequence"/>
</dbReference>
<dbReference type="EMBL" id="ATLV01017198">
    <property type="status" value="NOT_ANNOTATED_CDS"/>
    <property type="molecule type" value="Genomic_DNA"/>
</dbReference>
<organism evidence="2">
    <name type="scientific">Anopheles sinensis</name>
    <name type="common">Mosquito</name>
    <dbReference type="NCBI Taxonomy" id="74873"/>
    <lineage>
        <taxon>Eukaryota</taxon>
        <taxon>Metazoa</taxon>
        <taxon>Ecdysozoa</taxon>
        <taxon>Arthropoda</taxon>
        <taxon>Hexapoda</taxon>
        <taxon>Insecta</taxon>
        <taxon>Pterygota</taxon>
        <taxon>Neoptera</taxon>
        <taxon>Endopterygota</taxon>
        <taxon>Diptera</taxon>
        <taxon>Nematocera</taxon>
        <taxon>Culicoidea</taxon>
        <taxon>Culicidae</taxon>
        <taxon>Anophelinae</taxon>
        <taxon>Anopheles</taxon>
    </lineage>
</organism>
<proteinExistence type="predicted"/>
<sequence>MKPNEIVESSGGGGGVATEGARRDSVVPFDTLDAVLLDSQGPVALGSRAASVRSSISSAGTAPLPHTVISLDTAMAFRAGPGTGPQGEMGRAATEFYRVDDDSYRPFTIYGGVNVADRAWLRQLDTGATGIHPSAPANDMQICRLRRLPLTCIGLRGGGPTAHHLPIAANLAKLTSTSNS</sequence>